<comment type="caution">
    <text evidence="1">The sequence shown here is derived from an EMBL/GenBank/DDBJ whole genome shotgun (WGS) entry which is preliminary data.</text>
</comment>
<name>U2CP37_9BACE</name>
<evidence type="ECO:0000313" key="2">
    <source>
        <dbReference type="Proteomes" id="UP000016496"/>
    </source>
</evidence>
<dbReference type="AlphaFoldDB" id="U2CP37"/>
<proteinExistence type="predicted"/>
<sequence>SKKVLSEWGIRDIFLVRTYPLKEKFHKLGIALPEHRFPEKKLCR</sequence>
<dbReference type="PATRIC" id="fig|1321819.3.peg.1194"/>
<dbReference type="EMBL" id="AWSV01000073">
    <property type="protein sequence ID" value="ERI85828.1"/>
    <property type="molecule type" value="Genomic_DNA"/>
</dbReference>
<protein>
    <submittedName>
        <fullName evidence="1">Uncharacterized protein</fullName>
    </submittedName>
</protein>
<dbReference type="HOGENOM" id="CLU_3208995_0_0_10"/>
<dbReference type="Proteomes" id="UP000016496">
    <property type="component" value="Unassembled WGS sequence"/>
</dbReference>
<gene>
    <name evidence="1" type="ORF">HMPREF1981_01312</name>
</gene>
<organism evidence="1 2">
    <name type="scientific">Bacteroides pyogenes F0041</name>
    <dbReference type="NCBI Taxonomy" id="1321819"/>
    <lineage>
        <taxon>Bacteria</taxon>
        <taxon>Pseudomonadati</taxon>
        <taxon>Bacteroidota</taxon>
        <taxon>Bacteroidia</taxon>
        <taxon>Bacteroidales</taxon>
        <taxon>Bacteroidaceae</taxon>
        <taxon>Bacteroides</taxon>
    </lineage>
</organism>
<feature type="non-terminal residue" evidence="1">
    <location>
        <position position="1"/>
    </location>
</feature>
<reference evidence="1 2" key="1">
    <citation type="submission" date="2013-08" db="EMBL/GenBank/DDBJ databases">
        <authorList>
            <person name="Weinstock G."/>
            <person name="Sodergren E."/>
            <person name="Wylie T."/>
            <person name="Fulton L."/>
            <person name="Fulton R."/>
            <person name="Fronick C."/>
            <person name="O'Laughlin M."/>
            <person name="Godfrey J."/>
            <person name="Miner T."/>
            <person name="Herter B."/>
            <person name="Appelbaum E."/>
            <person name="Cordes M."/>
            <person name="Lek S."/>
            <person name="Wollam A."/>
            <person name="Pepin K.H."/>
            <person name="Palsikar V.B."/>
            <person name="Mitreva M."/>
            <person name="Wilson R.K."/>
        </authorList>
    </citation>
    <scope>NUCLEOTIDE SEQUENCE [LARGE SCALE GENOMIC DNA]</scope>
    <source>
        <strain evidence="1 2">F0041</strain>
    </source>
</reference>
<accession>U2CP37</accession>
<evidence type="ECO:0000313" key="1">
    <source>
        <dbReference type="EMBL" id="ERI85828.1"/>
    </source>
</evidence>